<dbReference type="AlphaFoldDB" id="A0A9X3TWG1"/>
<dbReference type="InterPro" id="IPR050238">
    <property type="entry name" value="DNA_Rep/Repair_Clamp_Loader"/>
</dbReference>
<dbReference type="InterPro" id="IPR045085">
    <property type="entry name" value="HLD_clamp_pol_III_gamma_tau"/>
</dbReference>
<dbReference type="SUPFAM" id="SSF48019">
    <property type="entry name" value="post-AAA+ oligomerization domain-like"/>
    <property type="match status" value="1"/>
</dbReference>
<comment type="function">
    <text evidence="11">DNA polymerase III is a complex, multichain enzyme responsible for most of the replicative synthesis in bacteria. This DNA polymerase also exhibits 3' to 5' exonuclease activity.</text>
</comment>
<evidence type="ECO:0000313" key="14">
    <source>
        <dbReference type="Proteomes" id="UP001141619"/>
    </source>
</evidence>
<dbReference type="InterPro" id="IPR022107">
    <property type="entry name" value="DNA_pol_III_gamma/tau_C"/>
</dbReference>
<evidence type="ECO:0000256" key="4">
    <source>
        <dbReference type="ARBA" id="ARBA00022705"/>
    </source>
</evidence>
<evidence type="ECO:0000256" key="6">
    <source>
        <dbReference type="ARBA" id="ARBA00022741"/>
    </source>
</evidence>
<keyword evidence="6 11" id="KW-0547">Nucleotide-binding</keyword>
<dbReference type="RefSeq" id="WP_274942658.1">
    <property type="nucleotide sequence ID" value="NZ_JANWOI010000001.1"/>
</dbReference>
<evidence type="ECO:0000313" key="13">
    <source>
        <dbReference type="EMBL" id="MDA5192957.1"/>
    </source>
</evidence>
<dbReference type="GO" id="GO:0006261">
    <property type="term" value="P:DNA-templated DNA replication"/>
    <property type="evidence" value="ECO:0007669"/>
    <property type="project" value="TreeGrafter"/>
</dbReference>
<organism evidence="13 14">
    <name type="scientific">Govanella unica</name>
    <dbReference type="NCBI Taxonomy" id="2975056"/>
    <lineage>
        <taxon>Bacteria</taxon>
        <taxon>Pseudomonadati</taxon>
        <taxon>Pseudomonadota</taxon>
        <taxon>Alphaproteobacteria</taxon>
        <taxon>Emcibacterales</taxon>
        <taxon>Govanellaceae</taxon>
        <taxon>Govanella</taxon>
    </lineage>
</organism>
<comment type="similarity">
    <text evidence="1 11">Belongs to the DnaX/STICHEL family.</text>
</comment>
<dbReference type="GO" id="GO:0046872">
    <property type="term" value="F:metal ion binding"/>
    <property type="evidence" value="ECO:0007669"/>
    <property type="project" value="UniProtKB-KW"/>
</dbReference>
<keyword evidence="3 11" id="KW-0548">Nucleotidyltransferase</keyword>
<keyword evidence="7" id="KW-0862">Zinc</keyword>
<evidence type="ECO:0000256" key="5">
    <source>
        <dbReference type="ARBA" id="ARBA00022723"/>
    </source>
</evidence>
<dbReference type="PANTHER" id="PTHR11669:SF0">
    <property type="entry name" value="PROTEIN STICHEL-LIKE 2"/>
    <property type="match status" value="1"/>
</dbReference>
<name>A0A9X3TWG1_9PROT</name>
<evidence type="ECO:0000256" key="10">
    <source>
        <dbReference type="ARBA" id="ARBA00049244"/>
    </source>
</evidence>
<dbReference type="NCBIfam" id="NF006585">
    <property type="entry name" value="PRK09111.1"/>
    <property type="match status" value="1"/>
</dbReference>
<dbReference type="NCBIfam" id="NF004046">
    <property type="entry name" value="PRK05563.1"/>
    <property type="match status" value="1"/>
</dbReference>
<dbReference type="InterPro" id="IPR012763">
    <property type="entry name" value="DNA_pol_III_sug/sutau_N"/>
</dbReference>
<comment type="caution">
    <text evidence="13">The sequence shown here is derived from an EMBL/GenBank/DDBJ whole genome shotgun (WGS) entry which is preliminary data.</text>
</comment>
<proteinExistence type="inferred from homology"/>
<dbReference type="CDD" id="cd00009">
    <property type="entry name" value="AAA"/>
    <property type="match status" value="1"/>
</dbReference>
<dbReference type="GO" id="GO:0009360">
    <property type="term" value="C:DNA polymerase III complex"/>
    <property type="evidence" value="ECO:0007669"/>
    <property type="project" value="InterPro"/>
</dbReference>
<reference evidence="13" key="1">
    <citation type="submission" date="2022-08" db="EMBL/GenBank/DDBJ databases">
        <authorList>
            <person name="Vandamme P."/>
            <person name="Hettiarachchi A."/>
            <person name="Peeters C."/>
            <person name="Cnockaert M."/>
            <person name="Carlier A."/>
        </authorList>
    </citation>
    <scope>NUCLEOTIDE SEQUENCE</scope>
    <source>
        <strain evidence="13">LMG 31809</strain>
    </source>
</reference>
<dbReference type="Gene3D" id="3.40.50.300">
    <property type="entry name" value="P-loop containing nucleotide triphosphate hydrolases"/>
    <property type="match status" value="1"/>
</dbReference>
<dbReference type="Pfam" id="PF13177">
    <property type="entry name" value="DNA_pol3_delta2"/>
    <property type="match status" value="1"/>
</dbReference>
<dbReference type="Proteomes" id="UP001141619">
    <property type="component" value="Unassembled WGS sequence"/>
</dbReference>
<dbReference type="InterPro" id="IPR022754">
    <property type="entry name" value="DNA_pol_III_gamma-3"/>
</dbReference>
<keyword evidence="4 11" id="KW-0235">DNA replication</keyword>
<evidence type="ECO:0000256" key="11">
    <source>
        <dbReference type="RuleBase" id="RU364063"/>
    </source>
</evidence>
<evidence type="ECO:0000259" key="12">
    <source>
        <dbReference type="SMART" id="SM00382"/>
    </source>
</evidence>
<dbReference type="Pfam" id="PF12362">
    <property type="entry name" value="DUF3646"/>
    <property type="match status" value="1"/>
</dbReference>
<evidence type="ECO:0000256" key="8">
    <source>
        <dbReference type="ARBA" id="ARBA00022840"/>
    </source>
</evidence>
<comment type="catalytic activity">
    <reaction evidence="10 11">
        <text>DNA(n) + a 2'-deoxyribonucleoside 5'-triphosphate = DNA(n+1) + diphosphate</text>
        <dbReference type="Rhea" id="RHEA:22508"/>
        <dbReference type="Rhea" id="RHEA-COMP:17339"/>
        <dbReference type="Rhea" id="RHEA-COMP:17340"/>
        <dbReference type="ChEBI" id="CHEBI:33019"/>
        <dbReference type="ChEBI" id="CHEBI:61560"/>
        <dbReference type="ChEBI" id="CHEBI:173112"/>
        <dbReference type="EC" id="2.7.7.7"/>
    </reaction>
</comment>
<dbReference type="SUPFAM" id="SSF52540">
    <property type="entry name" value="P-loop containing nucleoside triphosphate hydrolases"/>
    <property type="match status" value="1"/>
</dbReference>
<evidence type="ECO:0000256" key="9">
    <source>
        <dbReference type="ARBA" id="ARBA00022932"/>
    </source>
</evidence>
<dbReference type="GO" id="GO:0005524">
    <property type="term" value="F:ATP binding"/>
    <property type="evidence" value="ECO:0007669"/>
    <property type="project" value="UniProtKB-KW"/>
</dbReference>
<dbReference type="NCBIfam" id="TIGR02397">
    <property type="entry name" value="dnaX_nterm"/>
    <property type="match status" value="1"/>
</dbReference>
<dbReference type="SMART" id="SM00382">
    <property type="entry name" value="AAA"/>
    <property type="match status" value="1"/>
</dbReference>
<dbReference type="Gene3D" id="1.20.272.10">
    <property type="match status" value="1"/>
</dbReference>
<dbReference type="EMBL" id="JANWOI010000001">
    <property type="protein sequence ID" value="MDA5192957.1"/>
    <property type="molecule type" value="Genomic_DNA"/>
</dbReference>
<dbReference type="InterPro" id="IPR027417">
    <property type="entry name" value="P-loop_NTPase"/>
</dbReference>
<comment type="subunit">
    <text evidence="11">DNA polymerase III contains a core (composed of alpha, epsilon and theta chains) that associates with a tau subunit. This core dimerizes to form the POLIII' complex. PolIII' associates with the gamma complex (composed of gamma, delta, delta', psi and chi chains) and with the beta chain to form the complete DNA polymerase III complex.</text>
</comment>
<dbReference type="CDD" id="cd18137">
    <property type="entry name" value="HLD_clamp_pol_III_gamma_tau"/>
    <property type="match status" value="1"/>
</dbReference>
<feature type="domain" description="AAA+ ATPase" evidence="12">
    <location>
        <begin position="51"/>
        <end position="198"/>
    </location>
</feature>
<protein>
    <recommendedName>
        <fullName evidence="11">DNA polymerase III subunit gamma/tau</fullName>
        <ecNumber evidence="11">2.7.7.7</ecNumber>
    </recommendedName>
</protein>
<dbReference type="Pfam" id="PF12169">
    <property type="entry name" value="DNA_pol3_gamma3"/>
    <property type="match status" value="1"/>
</dbReference>
<dbReference type="Gene3D" id="1.10.8.60">
    <property type="match status" value="1"/>
</dbReference>
<keyword evidence="9 11" id="KW-0239">DNA-directed DNA polymerase</keyword>
<evidence type="ECO:0000256" key="3">
    <source>
        <dbReference type="ARBA" id="ARBA00022695"/>
    </source>
</evidence>
<keyword evidence="8 11" id="KW-0067">ATP-binding</keyword>
<dbReference type="InterPro" id="IPR008921">
    <property type="entry name" value="DNA_pol3_clamp-load_cplx_C"/>
</dbReference>
<accession>A0A9X3TWG1</accession>
<keyword evidence="14" id="KW-1185">Reference proteome</keyword>
<keyword evidence="2 11" id="KW-0808">Transferase</keyword>
<dbReference type="EC" id="2.7.7.7" evidence="11"/>
<dbReference type="GO" id="GO:0003887">
    <property type="term" value="F:DNA-directed DNA polymerase activity"/>
    <property type="evidence" value="ECO:0007669"/>
    <property type="project" value="UniProtKB-KW"/>
</dbReference>
<dbReference type="GO" id="GO:0003677">
    <property type="term" value="F:DNA binding"/>
    <property type="evidence" value="ECO:0007669"/>
    <property type="project" value="InterPro"/>
</dbReference>
<dbReference type="PANTHER" id="PTHR11669">
    <property type="entry name" value="REPLICATION FACTOR C / DNA POLYMERASE III GAMMA-TAU SUBUNIT"/>
    <property type="match status" value="1"/>
</dbReference>
<reference evidence="13" key="2">
    <citation type="journal article" date="2023" name="Syst. Appl. Microbiol.">
        <title>Govania unica gen. nov., sp. nov., a rare biosphere bacterium that represents a novel family in the class Alphaproteobacteria.</title>
        <authorList>
            <person name="Vandamme P."/>
            <person name="Peeters C."/>
            <person name="Hettiarachchi A."/>
            <person name="Cnockaert M."/>
            <person name="Carlier A."/>
        </authorList>
    </citation>
    <scope>NUCLEOTIDE SEQUENCE</scope>
    <source>
        <strain evidence="13">LMG 31809</strain>
    </source>
</reference>
<dbReference type="InterPro" id="IPR003593">
    <property type="entry name" value="AAA+_ATPase"/>
</dbReference>
<evidence type="ECO:0000256" key="2">
    <source>
        <dbReference type="ARBA" id="ARBA00022679"/>
    </source>
</evidence>
<evidence type="ECO:0000256" key="1">
    <source>
        <dbReference type="ARBA" id="ARBA00006360"/>
    </source>
</evidence>
<dbReference type="FunFam" id="3.40.50.300:FF:000014">
    <property type="entry name" value="DNA polymerase III subunit gamma/tau"/>
    <property type="match status" value="1"/>
</dbReference>
<gene>
    <name evidence="11" type="primary">dnaX</name>
    <name evidence="13" type="ORF">NYP16_03155</name>
</gene>
<dbReference type="Pfam" id="PF22608">
    <property type="entry name" value="DNAX_ATPase_lid"/>
    <property type="match status" value="1"/>
</dbReference>
<dbReference type="FunFam" id="1.10.8.60:FF:000013">
    <property type="entry name" value="DNA polymerase III subunit gamma/tau"/>
    <property type="match status" value="1"/>
</dbReference>
<dbReference type="FunFam" id="1.20.272.10:FF:000003">
    <property type="entry name" value="DNA polymerase III subunit gamma/tau"/>
    <property type="match status" value="1"/>
</dbReference>
<sequence length="585" mass="62843">MTDEAGFMAAPESEGPYRVLARKYRPKTFSELIGQDAMVKTLANAIASGRLAHAFILTGVRGVGKTSTARLIARALNCIGPDGQGGPTVDPCGVCPQCVAIAESRHVDVLEMDAASRTGVDDIREIIEGVRYSPVSARFKIYIIDEVHMLTRNAFNALLKTLEEPPEHVKFLFATTEIRKVPVTVLSRCQRFDLRRVEAQTLTNHFRAICGKEGANVDDKALALISRAAEGSVRDGLSLLDQAIAHGAGQVSEDMVRDMLGLADRAQILDLYRAIMAGAVDSALGNLRTQYNLGVDPVVILQDLLELTHWITRLKVVPDAGEDSITSESERLIGGELARDLSIPILTRAWQMLIKGLEETRISPSPIAAAEMVVIRLCYVADLPNPGDLVKKLTQGGFSGGAAGNGGGGGGYVPSGGGAARAQNLAINVQAAPDSVPMASAGPRSFAEVVALLENNKEGTLAHHLTVNVHLVKFTPGLLDIRLRPECASDVPNKLSAKLRELTGRPWIITISQESGDQSLKEKDVAHKAKLRSEAEANPLVREILTAFPGADITDIRVRTDNDEHDLDSLILPDGSDDDMFGLDD</sequence>
<evidence type="ECO:0000256" key="7">
    <source>
        <dbReference type="ARBA" id="ARBA00022833"/>
    </source>
</evidence>
<keyword evidence="5" id="KW-0479">Metal-binding</keyword>